<accession>A0A5P3XIH4</accession>
<keyword evidence="3" id="KW-0808">Transferase</keyword>
<dbReference type="Gene3D" id="3.40.50.2000">
    <property type="entry name" value="Glycogen Phosphorylase B"/>
    <property type="match status" value="2"/>
</dbReference>
<dbReference type="Pfam" id="PF13439">
    <property type="entry name" value="Glyco_transf_4"/>
    <property type="match status" value="1"/>
</dbReference>
<gene>
    <name evidence="3" type="ORF">D4A35_14830</name>
</gene>
<protein>
    <submittedName>
        <fullName evidence="3">Glycosyltransferase family 1 protein</fullName>
    </submittedName>
</protein>
<dbReference type="PANTHER" id="PTHR12526">
    <property type="entry name" value="GLYCOSYLTRANSFERASE"/>
    <property type="match status" value="1"/>
</dbReference>
<dbReference type="CDD" id="cd03808">
    <property type="entry name" value="GT4_CapM-like"/>
    <property type="match status" value="1"/>
</dbReference>
<evidence type="ECO:0000259" key="1">
    <source>
        <dbReference type="Pfam" id="PF00534"/>
    </source>
</evidence>
<dbReference type="Proteomes" id="UP000326961">
    <property type="component" value="Chromosome"/>
</dbReference>
<name>A0A5P3XIH4_PARBF</name>
<sequence>MKKKLMIISEATSGGVRKHILDLLFNLPIEKYELIFLYSLQRADKNMIESISSLKDRGVRLIELKYMERSINIKRDIKSFNEISGYIKKFSPDIVHCHSSKAGAIGRISAKLLKVKKIYYTPHAYIMQNPDISNKKRYLFQSIEKVLSVLCTTKTINVSNGEREFAKKLKLDNPNKFVAIYNGIEEKKISCNLSELKQELGIEENNIVVGVAARIEMQKDPLTFIKIAEEISNKNKDVKFIYIGDGKDKGKLERYIKEKSLEKNIKLTGFRNDIEELIQTLDIYLITSLYEGMPYSLIEAIKYGLPIVATNVVGNNEIVEHEKNGLLFNVGDVKDGVEKLNLCIKNENTRKIMGENSRVIFEHKFTIKKMIENIDNIYSV</sequence>
<proteinExistence type="predicted"/>
<dbReference type="EMBL" id="CP032452">
    <property type="protein sequence ID" value="QEZ70103.1"/>
    <property type="molecule type" value="Genomic_DNA"/>
</dbReference>
<dbReference type="InterPro" id="IPR001296">
    <property type="entry name" value="Glyco_trans_1"/>
</dbReference>
<organism evidence="3 4">
    <name type="scientific">Paraclostridium bifermentans</name>
    <name type="common">Clostridium bifermentans</name>
    <dbReference type="NCBI Taxonomy" id="1490"/>
    <lineage>
        <taxon>Bacteria</taxon>
        <taxon>Bacillati</taxon>
        <taxon>Bacillota</taxon>
        <taxon>Clostridia</taxon>
        <taxon>Peptostreptococcales</taxon>
        <taxon>Peptostreptococcaceae</taxon>
        <taxon>Paraclostridium</taxon>
    </lineage>
</organism>
<dbReference type="SUPFAM" id="SSF53756">
    <property type="entry name" value="UDP-Glycosyltransferase/glycogen phosphorylase"/>
    <property type="match status" value="1"/>
</dbReference>
<evidence type="ECO:0000259" key="2">
    <source>
        <dbReference type="Pfam" id="PF13439"/>
    </source>
</evidence>
<dbReference type="PANTHER" id="PTHR12526:SF630">
    <property type="entry name" value="GLYCOSYLTRANSFERASE"/>
    <property type="match status" value="1"/>
</dbReference>
<dbReference type="AlphaFoldDB" id="A0A5P3XIH4"/>
<dbReference type="GO" id="GO:0016757">
    <property type="term" value="F:glycosyltransferase activity"/>
    <property type="evidence" value="ECO:0007669"/>
    <property type="project" value="InterPro"/>
</dbReference>
<evidence type="ECO:0000313" key="4">
    <source>
        <dbReference type="Proteomes" id="UP000326961"/>
    </source>
</evidence>
<evidence type="ECO:0000313" key="3">
    <source>
        <dbReference type="EMBL" id="QEZ70103.1"/>
    </source>
</evidence>
<dbReference type="Pfam" id="PF00534">
    <property type="entry name" value="Glycos_transf_1"/>
    <property type="match status" value="1"/>
</dbReference>
<feature type="domain" description="Glycosyl transferase family 1" evidence="1">
    <location>
        <begin position="195"/>
        <end position="358"/>
    </location>
</feature>
<reference evidence="3 4" key="1">
    <citation type="submission" date="2018-09" db="EMBL/GenBank/DDBJ databases">
        <title>A clostridial neurotoxin that targets Anopheles mosquitoes.</title>
        <authorList>
            <person name="Contreras E."/>
            <person name="Masuyer G."/>
            <person name="Qureshi N."/>
            <person name="Chawla S."/>
            <person name="Lim H.L."/>
            <person name="Chen J."/>
            <person name="Stenmark P."/>
            <person name="Gill S."/>
        </authorList>
    </citation>
    <scope>NUCLEOTIDE SEQUENCE [LARGE SCALE GENOMIC DNA]</scope>
    <source>
        <strain evidence="3 4">Cbm</strain>
    </source>
</reference>
<feature type="domain" description="Glycosyltransferase subfamily 4-like N-terminal" evidence="2">
    <location>
        <begin position="14"/>
        <end position="185"/>
    </location>
</feature>
<dbReference type="InterPro" id="IPR028098">
    <property type="entry name" value="Glyco_trans_4-like_N"/>
</dbReference>
<dbReference type="RefSeq" id="WP_150887051.1">
    <property type="nucleotide sequence ID" value="NZ_CP032452.1"/>
</dbReference>